<dbReference type="EMBL" id="JBHUML010000005">
    <property type="protein sequence ID" value="MFD2706947.1"/>
    <property type="molecule type" value="Genomic_DNA"/>
</dbReference>
<dbReference type="RefSeq" id="WP_380714247.1">
    <property type="nucleotide sequence ID" value="NZ_JBHUML010000005.1"/>
</dbReference>
<keyword evidence="1" id="KW-0812">Transmembrane</keyword>
<evidence type="ECO:0000313" key="2">
    <source>
        <dbReference type="EMBL" id="MFD2706947.1"/>
    </source>
</evidence>
<keyword evidence="1" id="KW-0472">Membrane</keyword>
<proteinExistence type="predicted"/>
<keyword evidence="3" id="KW-1185">Reference proteome</keyword>
<comment type="caution">
    <text evidence="2">The sequence shown here is derived from an EMBL/GenBank/DDBJ whole genome shotgun (WGS) entry which is preliminary data.</text>
</comment>
<gene>
    <name evidence="2" type="ORF">ACFSUB_15915</name>
</gene>
<evidence type="ECO:0000313" key="3">
    <source>
        <dbReference type="Proteomes" id="UP001597520"/>
    </source>
</evidence>
<keyword evidence="1" id="KW-1133">Transmembrane helix</keyword>
<reference evidence="3" key="1">
    <citation type="journal article" date="2019" name="Int. J. Syst. Evol. Microbiol.">
        <title>The Global Catalogue of Microorganisms (GCM) 10K type strain sequencing project: providing services to taxonomists for standard genome sequencing and annotation.</title>
        <authorList>
            <consortium name="The Broad Institute Genomics Platform"/>
            <consortium name="The Broad Institute Genome Sequencing Center for Infectious Disease"/>
            <person name="Wu L."/>
            <person name="Ma J."/>
        </authorList>
    </citation>
    <scope>NUCLEOTIDE SEQUENCE [LARGE SCALE GENOMIC DNA]</scope>
    <source>
        <strain evidence="3">KCTC 33792</strain>
    </source>
</reference>
<organism evidence="2 3">
    <name type="scientific">Salibacterium lacus</name>
    <dbReference type="NCBI Taxonomy" id="1898109"/>
    <lineage>
        <taxon>Bacteria</taxon>
        <taxon>Bacillati</taxon>
        <taxon>Bacillota</taxon>
        <taxon>Bacilli</taxon>
        <taxon>Bacillales</taxon>
        <taxon>Bacillaceae</taxon>
    </lineage>
</organism>
<accession>A0ABW5T4J0</accession>
<name>A0ABW5T4J0_9BACI</name>
<protein>
    <submittedName>
        <fullName evidence="2">Uncharacterized protein</fullName>
    </submittedName>
</protein>
<feature type="transmembrane region" description="Helical" evidence="1">
    <location>
        <begin position="6"/>
        <end position="29"/>
    </location>
</feature>
<dbReference type="Proteomes" id="UP001597520">
    <property type="component" value="Unassembled WGS sequence"/>
</dbReference>
<sequence>MNTWKYLRAALLANVLVLVTFVFLPIMLLTDNISIYQDFIQYMNNNK</sequence>
<evidence type="ECO:0000256" key="1">
    <source>
        <dbReference type="SAM" id="Phobius"/>
    </source>
</evidence>